<accession>A0A6J6T1D7</accession>
<dbReference type="PANTHER" id="PTHR48228:SF6">
    <property type="entry name" value="L-CARNITINE COA-TRANSFERASE"/>
    <property type="match status" value="1"/>
</dbReference>
<dbReference type="Gene3D" id="3.40.50.10540">
    <property type="entry name" value="Crotonobetainyl-coa:carnitine coa-transferase, domain 1"/>
    <property type="match status" value="3"/>
</dbReference>
<sequence>MSSGTSGTAGGVLEGVTVLDLSWGISGPAAAMLLGDAGADVYKIEPPGGDPFRAHLSGYRVWQRNKKSAELDLRDPVDHETFLALVDRADVVIESFAPGVAEKLGIDHVTLRARNPRLVHCSISGYGLEGKHAARPAFDALVSARTGHMWEARGVAGGSIARLAGVEGMMPGVVAPAGCWVGAERPGPLMPGVPWASMATMYLATLAINAALRVRGLTGRGQHVHTSLMQGAICSTLGAWQRVEHPDAENFQTWITDPRAPRGFFRTSDDLWTHHWVPLPGFLFGVSAGEKLEWTEGESPRKSSSRIGLGPEEIVALHELTPLMQEAVGRFPGHEWEQVAAQLGVPVQIVRSPEQALLDPLFLADGCVVEVDDPETGPIRQVGAVLNLTSSPSRLPTPAAQPGEHTDEARARAREPIAPFAPPLAPGRALGSPLEGIRVLDLGLAVAGPFGTQLLADLGAEVIKVSTLTDDYWMSNHIAMCCNRGKRSIALNLKTPEGMQVLRELVAGTDIVQHNMRYDAAERLGVDYESLRAVNPALIYCHTRGFEKGPRTALPGNDQTGAALAGTTWLDGGLDRGGNPVWSTTSLGDTGNGFLSAIGMVQALAHRDRTGEGQFLDTAIVYAQLLNASSAWISPDDPSVVGHRPSLDKDQLGWSALYRVYPCADATWLCVVALDQSTFERLVGAIGRNDLAADERYSSPEARAANDAELIADLSATFAQRDASAWFGVLDADAVPCEVSSPDFVLSLFDDQEFIDKGWVTSYTHPKVGRIDVMGLLFDFDETPGKIWGPPFVPGQHSGPILRELGYDDDAIEQLVATRVVLDRSE</sequence>
<dbReference type="EMBL" id="CAFBOS010000029">
    <property type="protein sequence ID" value="CAB4985991.1"/>
    <property type="molecule type" value="Genomic_DNA"/>
</dbReference>
<proteinExistence type="predicted"/>
<dbReference type="SUPFAM" id="SSF89796">
    <property type="entry name" value="CoA-transferase family III (CaiB/BaiF)"/>
    <property type="match status" value="2"/>
</dbReference>
<evidence type="ECO:0000256" key="1">
    <source>
        <dbReference type="ARBA" id="ARBA00022679"/>
    </source>
</evidence>
<dbReference type="GO" id="GO:0016740">
    <property type="term" value="F:transferase activity"/>
    <property type="evidence" value="ECO:0007669"/>
    <property type="project" value="UniProtKB-KW"/>
</dbReference>
<dbReference type="EMBL" id="CAFBMH010000062">
    <property type="protein sequence ID" value="CAB4913898.1"/>
    <property type="molecule type" value="Genomic_DNA"/>
</dbReference>
<dbReference type="InterPro" id="IPR003673">
    <property type="entry name" value="CoA-Trfase_fam_III"/>
</dbReference>
<organism evidence="3">
    <name type="scientific">freshwater metagenome</name>
    <dbReference type="NCBI Taxonomy" id="449393"/>
    <lineage>
        <taxon>unclassified sequences</taxon>
        <taxon>metagenomes</taxon>
        <taxon>ecological metagenomes</taxon>
    </lineage>
</organism>
<dbReference type="PANTHER" id="PTHR48228">
    <property type="entry name" value="SUCCINYL-COA--D-CITRAMALATE COA-TRANSFERASE"/>
    <property type="match status" value="1"/>
</dbReference>
<gene>
    <name evidence="3" type="ORF">UFOPK2754_01171</name>
    <name evidence="4" type="ORF">UFOPK3543_01689</name>
    <name evidence="5" type="ORF">UFOPK3967_00688</name>
</gene>
<dbReference type="InterPro" id="IPR044855">
    <property type="entry name" value="CoA-Trfase_III_dom3_sf"/>
</dbReference>
<dbReference type="Pfam" id="PF02515">
    <property type="entry name" value="CoA_transf_3"/>
    <property type="match status" value="2"/>
</dbReference>
<name>A0A6J6T1D7_9ZZZZ</name>
<reference evidence="3" key="1">
    <citation type="submission" date="2020-05" db="EMBL/GenBank/DDBJ databases">
        <authorList>
            <person name="Chiriac C."/>
            <person name="Salcher M."/>
            <person name="Ghai R."/>
            <person name="Kavagutti S V."/>
        </authorList>
    </citation>
    <scope>NUCLEOTIDE SEQUENCE</scope>
</reference>
<keyword evidence="1" id="KW-0808">Transferase</keyword>
<evidence type="ECO:0000256" key="2">
    <source>
        <dbReference type="SAM" id="MobiDB-lite"/>
    </source>
</evidence>
<evidence type="ECO:0000313" key="3">
    <source>
        <dbReference type="EMBL" id="CAB4740952.1"/>
    </source>
</evidence>
<dbReference type="InterPro" id="IPR050509">
    <property type="entry name" value="CoA-transferase_III"/>
</dbReference>
<dbReference type="Gene3D" id="3.30.1540.10">
    <property type="entry name" value="formyl-coa transferase, domain 3"/>
    <property type="match status" value="1"/>
</dbReference>
<dbReference type="InterPro" id="IPR023606">
    <property type="entry name" value="CoA-Trfase_III_dom_1_sf"/>
</dbReference>
<evidence type="ECO:0000313" key="5">
    <source>
        <dbReference type="EMBL" id="CAB4985991.1"/>
    </source>
</evidence>
<feature type="region of interest" description="Disordered" evidence="2">
    <location>
        <begin position="390"/>
        <end position="410"/>
    </location>
</feature>
<protein>
    <submittedName>
        <fullName evidence="3">Unannotated protein</fullName>
    </submittedName>
</protein>
<dbReference type="EMBL" id="CAEZYR010000035">
    <property type="protein sequence ID" value="CAB4740952.1"/>
    <property type="molecule type" value="Genomic_DNA"/>
</dbReference>
<evidence type="ECO:0000313" key="4">
    <source>
        <dbReference type="EMBL" id="CAB4913898.1"/>
    </source>
</evidence>
<dbReference type="AlphaFoldDB" id="A0A6J6T1D7"/>